<evidence type="ECO:0000313" key="2">
    <source>
        <dbReference type="EMBL" id="GMI13616.1"/>
    </source>
</evidence>
<sequence>MAEFILIPTAVLVEFILHLKGSEDMVVGDKCNLSFSCFMLVIILVTVFGLFISGVNLTTQLEEVTHKISELKSHEILFEGVGERRVGCLLEAVGAMGANGGGHRSWVHALQDTHLK</sequence>
<dbReference type="OrthoDB" id="10352535at2759"/>
<name>A0A9W7FKE8_9STRA</name>
<dbReference type="AlphaFoldDB" id="A0A9W7FKE8"/>
<organism evidence="2 3">
    <name type="scientific">Triparma laevis f. longispina</name>
    <dbReference type="NCBI Taxonomy" id="1714387"/>
    <lineage>
        <taxon>Eukaryota</taxon>
        <taxon>Sar</taxon>
        <taxon>Stramenopiles</taxon>
        <taxon>Ochrophyta</taxon>
        <taxon>Bolidophyceae</taxon>
        <taxon>Parmales</taxon>
        <taxon>Triparmaceae</taxon>
        <taxon>Triparma</taxon>
    </lineage>
</organism>
<dbReference type="Proteomes" id="UP001165122">
    <property type="component" value="Unassembled WGS sequence"/>
</dbReference>
<keyword evidence="3" id="KW-1185">Reference proteome</keyword>
<evidence type="ECO:0000313" key="3">
    <source>
        <dbReference type="Proteomes" id="UP001165122"/>
    </source>
</evidence>
<keyword evidence="1" id="KW-0812">Transmembrane</keyword>
<keyword evidence="1" id="KW-0472">Membrane</keyword>
<keyword evidence="1" id="KW-1133">Transmembrane helix</keyword>
<gene>
    <name evidence="2" type="ORF">TrLO_g8552</name>
</gene>
<evidence type="ECO:0000256" key="1">
    <source>
        <dbReference type="SAM" id="Phobius"/>
    </source>
</evidence>
<dbReference type="EMBL" id="BRXW01000196">
    <property type="protein sequence ID" value="GMI13616.1"/>
    <property type="molecule type" value="Genomic_DNA"/>
</dbReference>
<protein>
    <submittedName>
        <fullName evidence="2">Uncharacterized protein</fullName>
    </submittedName>
</protein>
<feature type="transmembrane region" description="Helical" evidence="1">
    <location>
        <begin position="33"/>
        <end position="57"/>
    </location>
</feature>
<accession>A0A9W7FKE8</accession>
<reference evidence="3" key="1">
    <citation type="journal article" date="2023" name="Commun. Biol.">
        <title>Genome analysis of Parmales, the sister group of diatoms, reveals the evolutionary specialization of diatoms from phago-mixotrophs to photoautotrophs.</title>
        <authorList>
            <person name="Ban H."/>
            <person name="Sato S."/>
            <person name="Yoshikawa S."/>
            <person name="Yamada K."/>
            <person name="Nakamura Y."/>
            <person name="Ichinomiya M."/>
            <person name="Sato N."/>
            <person name="Blanc-Mathieu R."/>
            <person name="Endo H."/>
            <person name="Kuwata A."/>
            <person name="Ogata H."/>
        </authorList>
    </citation>
    <scope>NUCLEOTIDE SEQUENCE [LARGE SCALE GENOMIC DNA]</scope>
    <source>
        <strain evidence="3">NIES 3700</strain>
    </source>
</reference>
<comment type="caution">
    <text evidence="2">The sequence shown here is derived from an EMBL/GenBank/DDBJ whole genome shotgun (WGS) entry which is preliminary data.</text>
</comment>
<proteinExistence type="predicted"/>